<keyword evidence="6 8" id="KW-0627">Porphyrin biosynthesis</keyword>
<comment type="caution">
    <text evidence="17">The sequence shown here is derived from an EMBL/GenBank/DDBJ whole genome shotgun (WGS) entry which is preliminary data.</text>
</comment>
<evidence type="ECO:0000256" key="6">
    <source>
        <dbReference type="ARBA" id="ARBA00023244"/>
    </source>
</evidence>
<evidence type="ECO:0000259" key="14">
    <source>
        <dbReference type="Pfam" id="PF00745"/>
    </source>
</evidence>
<dbReference type="GO" id="GO:0019353">
    <property type="term" value="P:protoporphyrinogen IX biosynthetic process from glutamate"/>
    <property type="evidence" value="ECO:0007669"/>
    <property type="project" value="TreeGrafter"/>
</dbReference>
<dbReference type="HAMAP" id="MF_00087">
    <property type="entry name" value="Glu_tRNA_reductase"/>
    <property type="match status" value="1"/>
</dbReference>
<feature type="binding site" evidence="8 10">
    <location>
        <begin position="138"/>
        <end position="140"/>
    </location>
    <ligand>
        <name>substrate</name>
    </ligand>
</feature>
<dbReference type="CDD" id="cd05213">
    <property type="entry name" value="NAD_bind_Glutamyl_tRNA_reduct"/>
    <property type="match status" value="1"/>
</dbReference>
<evidence type="ECO:0000256" key="13">
    <source>
        <dbReference type="RuleBase" id="RU000584"/>
    </source>
</evidence>
<comment type="pathway">
    <text evidence="1 8 13">Porphyrin-containing compound metabolism; protoporphyrin-IX biosynthesis; 5-aminolevulinate from L-glutamyl-tRNA(Glu): step 1/2.</text>
</comment>
<feature type="domain" description="Tetrapyrrole biosynthesis glutamyl-tRNA reductase dimerisation" evidence="14">
    <location>
        <begin position="348"/>
        <end position="446"/>
    </location>
</feature>
<evidence type="ECO:0000256" key="1">
    <source>
        <dbReference type="ARBA" id="ARBA00005059"/>
    </source>
</evidence>
<keyword evidence="18" id="KW-1185">Reference proteome</keyword>
<comment type="miscellaneous">
    <text evidence="8">During catalysis, the active site Cys acts as a nucleophile attacking the alpha-carbonyl group of tRNA-bound glutamate with the formation of a thioester intermediate between enzyme and glutamate, and the concomitant release of tRNA(Glu). The thioester intermediate is finally reduced by direct hydride transfer from NADPH, to form the product GSA.</text>
</comment>
<dbReference type="InterPro" id="IPR015896">
    <property type="entry name" value="4pyrrol_synth_GluRdtase_dimer"/>
</dbReference>
<dbReference type="Pfam" id="PF05201">
    <property type="entry name" value="GlutR_N"/>
    <property type="match status" value="1"/>
</dbReference>
<dbReference type="EMBL" id="BMHA01000005">
    <property type="protein sequence ID" value="GGI05657.1"/>
    <property type="molecule type" value="Genomic_DNA"/>
</dbReference>
<evidence type="ECO:0000313" key="17">
    <source>
        <dbReference type="EMBL" id="GGI05657.1"/>
    </source>
</evidence>
<reference evidence="17" key="1">
    <citation type="journal article" date="2014" name="Int. J. Syst. Evol. Microbiol.">
        <title>Complete genome sequence of Corynebacterium casei LMG S-19264T (=DSM 44701T), isolated from a smear-ripened cheese.</title>
        <authorList>
            <consortium name="US DOE Joint Genome Institute (JGI-PGF)"/>
            <person name="Walter F."/>
            <person name="Albersmeier A."/>
            <person name="Kalinowski J."/>
            <person name="Ruckert C."/>
        </authorList>
    </citation>
    <scope>NUCLEOTIDE SEQUENCE</scope>
    <source>
        <strain evidence="17">CGMCC 1.14988</strain>
    </source>
</reference>
<dbReference type="InterPro" id="IPR036291">
    <property type="entry name" value="NAD(P)-bd_dom_sf"/>
</dbReference>
<comment type="catalytic activity">
    <reaction evidence="7 8 13">
        <text>(S)-4-amino-5-oxopentanoate + tRNA(Glu) + NADP(+) = L-glutamyl-tRNA(Glu) + NADPH + H(+)</text>
        <dbReference type="Rhea" id="RHEA:12344"/>
        <dbReference type="Rhea" id="RHEA-COMP:9663"/>
        <dbReference type="Rhea" id="RHEA-COMP:9680"/>
        <dbReference type="ChEBI" id="CHEBI:15378"/>
        <dbReference type="ChEBI" id="CHEBI:57501"/>
        <dbReference type="ChEBI" id="CHEBI:57783"/>
        <dbReference type="ChEBI" id="CHEBI:58349"/>
        <dbReference type="ChEBI" id="CHEBI:78442"/>
        <dbReference type="ChEBI" id="CHEBI:78520"/>
        <dbReference type="EC" id="1.2.1.70"/>
    </reaction>
</comment>
<dbReference type="InterPro" id="IPR006151">
    <property type="entry name" value="Shikm_DH/Glu-tRNA_Rdtase"/>
</dbReference>
<dbReference type="PANTHER" id="PTHR43013:SF1">
    <property type="entry name" value="GLUTAMYL-TRNA REDUCTASE"/>
    <property type="match status" value="1"/>
</dbReference>
<dbReference type="InterPro" id="IPR000343">
    <property type="entry name" value="4pyrrol_synth_GluRdtase"/>
</dbReference>
<evidence type="ECO:0000256" key="3">
    <source>
        <dbReference type="ARBA" id="ARBA00012970"/>
    </source>
</evidence>
<dbReference type="InterPro" id="IPR036343">
    <property type="entry name" value="GluRdtase_N_sf"/>
</dbReference>
<comment type="subunit">
    <text evidence="8">Homodimer.</text>
</comment>
<evidence type="ECO:0000256" key="7">
    <source>
        <dbReference type="ARBA" id="ARBA00047464"/>
    </source>
</evidence>
<dbReference type="PANTHER" id="PTHR43013">
    <property type="entry name" value="GLUTAMYL-TRNA REDUCTASE"/>
    <property type="match status" value="1"/>
</dbReference>
<dbReference type="PROSITE" id="PS51257">
    <property type="entry name" value="PROKAR_LIPOPROTEIN"/>
    <property type="match status" value="1"/>
</dbReference>
<dbReference type="FunFam" id="3.30.460.30:FF:000001">
    <property type="entry name" value="Glutamyl-tRNA reductase"/>
    <property type="match status" value="1"/>
</dbReference>
<evidence type="ECO:0000256" key="12">
    <source>
        <dbReference type="PIRSR" id="PIRSR000445-4"/>
    </source>
</evidence>
<evidence type="ECO:0000259" key="15">
    <source>
        <dbReference type="Pfam" id="PF01488"/>
    </source>
</evidence>
<dbReference type="NCBIfam" id="TIGR01035">
    <property type="entry name" value="hemA"/>
    <property type="match status" value="1"/>
</dbReference>
<evidence type="ECO:0000259" key="16">
    <source>
        <dbReference type="Pfam" id="PF05201"/>
    </source>
</evidence>
<feature type="active site" description="Nucleophile" evidence="8 9">
    <location>
        <position position="74"/>
    </location>
</feature>
<dbReference type="PIRSF" id="PIRSF000445">
    <property type="entry name" value="4pyrrol_synth_GluRdtase"/>
    <property type="match status" value="1"/>
</dbReference>
<evidence type="ECO:0000256" key="9">
    <source>
        <dbReference type="PIRSR" id="PIRSR000445-1"/>
    </source>
</evidence>
<organism evidence="17 18">
    <name type="scientific">Egicoccus halophilus</name>
    <dbReference type="NCBI Taxonomy" id="1670830"/>
    <lineage>
        <taxon>Bacteria</taxon>
        <taxon>Bacillati</taxon>
        <taxon>Actinomycetota</taxon>
        <taxon>Nitriliruptoria</taxon>
        <taxon>Egicoccales</taxon>
        <taxon>Egicoccaceae</taxon>
        <taxon>Egicoccus</taxon>
    </lineage>
</organism>
<reference evidence="17" key="2">
    <citation type="submission" date="2020-09" db="EMBL/GenBank/DDBJ databases">
        <authorList>
            <person name="Sun Q."/>
            <person name="Zhou Y."/>
        </authorList>
    </citation>
    <scope>NUCLEOTIDE SEQUENCE</scope>
    <source>
        <strain evidence="17">CGMCC 1.14988</strain>
    </source>
</reference>
<dbReference type="Pfam" id="PF00745">
    <property type="entry name" value="GlutR_dimer"/>
    <property type="match status" value="1"/>
</dbReference>
<accession>A0A8J3ETI0</accession>
<comment type="domain">
    <text evidence="8">Possesses an unusual extended V-shaped dimeric structure with each monomer consisting of three distinct domains arranged along a curved 'spinal' alpha-helix. The N-terminal catalytic domain specifically recognizes the glutamate moiety of the substrate. The second domain is the NADPH-binding domain, and the third C-terminal domain is responsible for dimerization.</text>
</comment>
<dbReference type="Pfam" id="PF01488">
    <property type="entry name" value="Shikimate_DH"/>
    <property type="match status" value="1"/>
</dbReference>
<feature type="domain" description="Quinate/shikimate 5-dehydrogenase/glutamyl-tRNA reductase" evidence="15">
    <location>
        <begin position="199"/>
        <end position="335"/>
    </location>
</feature>
<dbReference type="AlphaFoldDB" id="A0A8J3ETI0"/>
<dbReference type="SUPFAM" id="SSF69075">
    <property type="entry name" value="Glutamyl tRNA-reductase dimerization domain"/>
    <property type="match status" value="1"/>
</dbReference>
<gene>
    <name evidence="8 17" type="primary">hemA</name>
    <name evidence="17" type="ORF">GCM10011354_15180</name>
</gene>
<dbReference type="EC" id="1.2.1.70" evidence="3 8"/>
<dbReference type="GO" id="GO:0050661">
    <property type="term" value="F:NADP binding"/>
    <property type="evidence" value="ECO:0007669"/>
    <property type="project" value="InterPro"/>
</dbReference>
<dbReference type="NCBIfam" id="NF000744">
    <property type="entry name" value="PRK00045.1-3"/>
    <property type="match status" value="1"/>
</dbReference>
<keyword evidence="5 8" id="KW-0560">Oxidoreductase</keyword>
<comment type="function">
    <text evidence="8">Catalyzes the NADPH-dependent reduction of glutamyl-tRNA(Glu) to glutamate 1-semialdehyde (GSA).</text>
</comment>
<name>A0A8J3ETI0_9ACTN</name>
<dbReference type="Gene3D" id="3.30.460.30">
    <property type="entry name" value="Glutamyl-tRNA reductase, N-terminal domain"/>
    <property type="match status" value="1"/>
</dbReference>
<dbReference type="GO" id="GO:0008883">
    <property type="term" value="F:glutamyl-tRNA reductase activity"/>
    <property type="evidence" value="ECO:0007669"/>
    <property type="project" value="UniProtKB-UniRule"/>
</dbReference>
<evidence type="ECO:0000256" key="11">
    <source>
        <dbReference type="PIRSR" id="PIRSR000445-3"/>
    </source>
</evidence>
<proteinExistence type="inferred from homology"/>
<evidence type="ECO:0000313" key="18">
    <source>
        <dbReference type="Proteomes" id="UP000650511"/>
    </source>
</evidence>
<dbReference type="SUPFAM" id="SSF69742">
    <property type="entry name" value="Glutamyl tRNA-reductase catalytic, N-terminal domain"/>
    <property type="match status" value="1"/>
</dbReference>
<sequence>MARRVALLGTGCAVRPRIVEPIGPMSLLVVGCNHRSADLSLLERLAVPADELPKALKSLVGLEHVQEAVVLSTCNRVEIYASVSRFHPGLQELRGWLAERGDIHPQDLDDLQYSYHDDRAAAHLFAVAAGLDSMVVGERQIAMQVKQSMEAARGEGSARRMLQRLFRQAVRVGRRVRNDTAIARGASSMVDVGIDVATERLGGPIAGRNVLLVGAGKMGGLTASRVVDEGAGHVAVWNRSADKAQRLALRTGGVVVEAGDLECAVASADLVVCTTGAPEPVLDLDLVLAARQQRLAARDASPLVLLDLAMPRNVDPRCEDVAGVEVVDIADVRAVADRGVTGEVVAAARDIVEEEAARFLAWTRASAVEPTIRDLRRQAEQVRADELDRLAGKLSTLDDRQREAVEALTRGIVNTLLHTPTVRLKELADRTGAHDQADALRDLFALDDVASDSDT</sequence>
<feature type="binding site" evidence="8 10">
    <location>
        <position position="144"/>
    </location>
    <ligand>
        <name>substrate</name>
    </ligand>
</feature>
<dbReference type="InterPro" id="IPR036453">
    <property type="entry name" value="GluRdtase_dimer_dom_sf"/>
</dbReference>
<dbReference type="Gene3D" id="3.40.50.720">
    <property type="entry name" value="NAD(P)-binding Rossmann-like Domain"/>
    <property type="match status" value="1"/>
</dbReference>
<dbReference type="SUPFAM" id="SSF51735">
    <property type="entry name" value="NAD(P)-binding Rossmann-fold domains"/>
    <property type="match status" value="1"/>
</dbReference>
<evidence type="ECO:0000256" key="5">
    <source>
        <dbReference type="ARBA" id="ARBA00023002"/>
    </source>
</evidence>
<feature type="binding site" evidence="8 10">
    <location>
        <begin position="73"/>
        <end position="76"/>
    </location>
    <ligand>
        <name>substrate</name>
    </ligand>
</feature>
<keyword evidence="4 8" id="KW-0521">NADP</keyword>
<feature type="binding site" evidence="8 11">
    <location>
        <begin position="214"/>
        <end position="219"/>
    </location>
    <ligand>
        <name>NADP(+)</name>
        <dbReference type="ChEBI" id="CHEBI:58349"/>
    </ligand>
</feature>
<feature type="domain" description="Glutamyl-tRNA reductase N-terminal" evidence="16">
    <location>
        <begin position="30"/>
        <end position="180"/>
    </location>
</feature>
<dbReference type="InterPro" id="IPR015895">
    <property type="entry name" value="4pyrrol_synth_GluRdtase_N"/>
</dbReference>
<feature type="binding site" evidence="8 10">
    <location>
        <position position="133"/>
    </location>
    <ligand>
        <name>substrate</name>
    </ligand>
</feature>
<comment type="similarity">
    <text evidence="2 8 13">Belongs to the glutamyl-tRNA reductase family.</text>
</comment>
<dbReference type="Proteomes" id="UP000650511">
    <property type="component" value="Unassembled WGS sequence"/>
</dbReference>
<dbReference type="UniPathway" id="UPA00251">
    <property type="reaction ID" value="UER00316"/>
</dbReference>
<evidence type="ECO:0000256" key="8">
    <source>
        <dbReference type="HAMAP-Rule" id="MF_00087"/>
    </source>
</evidence>
<protein>
    <recommendedName>
        <fullName evidence="3 8">Glutamyl-tRNA reductase</fullName>
        <shortName evidence="8">GluTR</shortName>
        <ecNumber evidence="3 8">1.2.1.70</ecNumber>
    </recommendedName>
</protein>
<feature type="site" description="Important for activity" evidence="8 12">
    <location>
        <position position="123"/>
    </location>
</feature>
<evidence type="ECO:0000256" key="2">
    <source>
        <dbReference type="ARBA" id="ARBA00005916"/>
    </source>
</evidence>
<evidence type="ECO:0000256" key="10">
    <source>
        <dbReference type="PIRSR" id="PIRSR000445-2"/>
    </source>
</evidence>
<evidence type="ECO:0000256" key="4">
    <source>
        <dbReference type="ARBA" id="ARBA00022857"/>
    </source>
</evidence>